<feature type="compositionally biased region" description="Acidic residues" evidence="2">
    <location>
        <begin position="856"/>
        <end position="869"/>
    </location>
</feature>
<dbReference type="PANTHER" id="PTHR11216">
    <property type="entry name" value="EH DOMAIN"/>
    <property type="match status" value="1"/>
</dbReference>
<feature type="compositionally biased region" description="Basic and acidic residues" evidence="2">
    <location>
        <begin position="890"/>
        <end position="899"/>
    </location>
</feature>
<dbReference type="PANTHER" id="PTHR11216:SF170">
    <property type="entry name" value="DYNAMIN ASSOCIATED PROTEIN 160, ISOFORM D"/>
    <property type="match status" value="1"/>
</dbReference>
<accession>A0A9P6EPA2</accession>
<feature type="compositionally biased region" description="Polar residues" evidence="2">
    <location>
        <begin position="718"/>
        <end position="745"/>
    </location>
</feature>
<feature type="region of interest" description="Disordered" evidence="2">
    <location>
        <begin position="404"/>
        <end position="423"/>
    </location>
</feature>
<feature type="compositionally biased region" description="Polar residues" evidence="2">
    <location>
        <begin position="385"/>
        <end position="395"/>
    </location>
</feature>
<dbReference type="InterPro" id="IPR011992">
    <property type="entry name" value="EF-hand-dom_pair"/>
</dbReference>
<dbReference type="EMBL" id="MU157832">
    <property type="protein sequence ID" value="KAF9532422.1"/>
    <property type="molecule type" value="Genomic_DNA"/>
</dbReference>
<feature type="compositionally biased region" description="Polar residues" evidence="2">
    <location>
        <begin position="1047"/>
        <end position="1062"/>
    </location>
</feature>
<dbReference type="GO" id="GO:0005886">
    <property type="term" value="C:plasma membrane"/>
    <property type="evidence" value="ECO:0007669"/>
    <property type="project" value="TreeGrafter"/>
</dbReference>
<reference evidence="5" key="1">
    <citation type="submission" date="2020-11" db="EMBL/GenBank/DDBJ databases">
        <authorList>
            <consortium name="DOE Joint Genome Institute"/>
            <person name="Ahrendt S."/>
            <person name="Riley R."/>
            <person name="Andreopoulos W."/>
            <person name="Labutti K."/>
            <person name="Pangilinan J."/>
            <person name="Ruiz-Duenas F.J."/>
            <person name="Barrasa J.M."/>
            <person name="Sanchez-Garcia M."/>
            <person name="Camarero S."/>
            <person name="Miyauchi S."/>
            <person name="Serrano A."/>
            <person name="Linde D."/>
            <person name="Babiker R."/>
            <person name="Drula E."/>
            <person name="Ayuso-Fernandez I."/>
            <person name="Pacheco R."/>
            <person name="Padilla G."/>
            <person name="Ferreira P."/>
            <person name="Barriuso J."/>
            <person name="Kellner H."/>
            <person name="Castanera R."/>
            <person name="Alfaro M."/>
            <person name="Ramirez L."/>
            <person name="Pisabarro A.G."/>
            <person name="Kuo A."/>
            <person name="Tritt A."/>
            <person name="Lipzen A."/>
            <person name="He G."/>
            <person name="Yan M."/>
            <person name="Ng V."/>
            <person name="Cullen D."/>
            <person name="Martin F."/>
            <person name="Rosso M.-N."/>
            <person name="Henrissat B."/>
            <person name="Hibbett D."/>
            <person name="Martinez A.T."/>
            <person name="Grigoriev I.V."/>
        </authorList>
    </citation>
    <scope>NUCLEOTIDE SEQUENCE</scope>
    <source>
        <strain evidence="5">CBS 506.95</strain>
    </source>
</reference>
<evidence type="ECO:0000256" key="1">
    <source>
        <dbReference type="SAM" id="Coils"/>
    </source>
</evidence>
<comment type="caution">
    <text evidence="5">The sequence shown here is derived from an EMBL/GenBank/DDBJ whole genome shotgun (WGS) entry which is preliminary data.</text>
</comment>
<name>A0A9P6EPA2_9AGAR</name>
<feature type="domain" description="EH" evidence="4">
    <location>
        <begin position="130"/>
        <end position="215"/>
    </location>
</feature>
<feature type="coiled-coil region" evidence="1">
    <location>
        <begin position="483"/>
        <end position="650"/>
    </location>
</feature>
<gene>
    <name evidence="5" type="ORF">CPB83DRAFT_807813</name>
</gene>
<dbReference type="CDD" id="cd14270">
    <property type="entry name" value="UBA"/>
    <property type="match status" value="1"/>
</dbReference>
<feature type="compositionally biased region" description="Polar residues" evidence="2">
    <location>
        <begin position="1130"/>
        <end position="1142"/>
    </location>
</feature>
<dbReference type="Gene3D" id="1.10.238.10">
    <property type="entry name" value="EF-hand"/>
    <property type="match status" value="3"/>
</dbReference>
<feature type="region of interest" description="Disordered" evidence="2">
    <location>
        <begin position="771"/>
        <end position="904"/>
    </location>
</feature>
<feature type="region of interest" description="Disordered" evidence="2">
    <location>
        <begin position="374"/>
        <end position="397"/>
    </location>
</feature>
<dbReference type="SMART" id="SM00165">
    <property type="entry name" value="UBA"/>
    <property type="match status" value="1"/>
</dbReference>
<feature type="domain" description="EH" evidence="4">
    <location>
        <begin position="293"/>
        <end position="382"/>
    </location>
</feature>
<dbReference type="InterPro" id="IPR009060">
    <property type="entry name" value="UBA-like_sf"/>
</dbReference>
<dbReference type="GO" id="GO:0005737">
    <property type="term" value="C:cytoplasm"/>
    <property type="evidence" value="ECO:0007669"/>
    <property type="project" value="TreeGrafter"/>
</dbReference>
<dbReference type="InterPro" id="IPR000261">
    <property type="entry name" value="EH_dom"/>
</dbReference>
<dbReference type="OrthoDB" id="524326at2759"/>
<proteinExistence type="predicted"/>
<feature type="compositionally biased region" description="Pro residues" evidence="2">
    <location>
        <begin position="1090"/>
        <end position="1100"/>
    </location>
</feature>
<dbReference type="GO" id="GO:0016197">
    <property type="term" value="P:endosomal transport"/>
    <property type="evidence" value="ECO:0007669"/>
    <property type="project" value="TreeGrafter"/>
</dbReference>
<dbReference type="SMART" id="SM00027">
    <property type="entry name" value="EH"/>
    <property type="match status" value="3"/>
</dbReference>
<dbReference type="PROSITE" id="PS50031">
    <property type="entry name" value="EH"/>
    <property type="match status" value="3"/>
</dbReference>
<evidence type="ECO:0000256" key="2">
    <source>
        <dbReference type="SAM" id="MobiDB-lite"/>
    </source>
</evidence>
<feature type="compositionally biased region" description="Basic and acidic residues" evidence="2">
    <location>
        <begin position="1168"/>
        <end position="1177"/>
    </location>
</feature>
<dbReference type="Proteomes" id="UP000807306">
    <property type="component" value="Unassembled WGS sequence"/>
</dbReference>
<feature type="region of interest" description="Disordered" evidence="2">
    <location>
        <begin position="1010"/>
        <end position="1062"/>
    </location>
</feature>
<evidence type="ECO:0000313" key="5">
    <source>
        <dbReference type="EMBL" id="KAF9532422.1"/>
    </source>
</evidence>
<dbReference type="PROSITE" id="PS50030">
    <property type="entry name" value="UBA"/>
    <property type="match status" value="1"/>
</dbReference>
<feature type="compositionally biased region" description="Low complexity" evidence="2">
    <location>
        <begin position="1010"/>
        <end position="1019"/>
    </location>
</feature>
<dbReference type="CDD" id="cd00052">
    <property type="entry name" value="EH"/>
    <property type="match status" value="3"/>
</dbReference>
<dbReference type="AlphaFoldDB" id="A0A9P6EPA2"/>
<feature type="compositionally biased region" description="Polar residues" evidence="2">
    <location>
        <begin position="697"/>
        <end position="709"/>
    </location>
</feature>
<feature type="compositionally biased region" description="Polar residues" evidence="2">
    <location>
        <begin position="1102"/>
        <end position="1113"/>
    </location>
</feature>
<feature type="region of interest" description="Disordered" evidence="2">
    <location>
        <begin position="1083"/>
        <end position="1227"/>
    </location>
</feature>
<dbReference type="SUPFAM" id="SSF46934">
    <property type="entry name" value="UBA-like"/>
    <property type="match status" value="1"/>
</dbReference>
<feature type="region of interest" description="Disordered" evidence="2">
    <location>
        <begin position="694"/>
        <end position="759"/>
    </location>
</feature>
<feature type="compositionally biased region" description="Low complexity" evidence="2">
    <location>
        <begin position="1037"/>
        <end position="1046"/>
    </location>
</feature>
<feature type="region of interest" description="Disordered" evidence="2">
    <location>
        <begin position="920"/>
        <end position="945"/>
    </location>
</feature>
<dbReference type="InterPro" id="IPR015940">
    <property type="entry name" value="UBA"/>
</dbReference>
<keyword evidence="1" id="KW-0175">Coiled coil</keyword>
<evidence type="ECO:0000259" key="4">
    <source>
        <dbReference type="PROSITE" id="PS50031"/>
    </source>
</evidence>
<feature type="region of interest" description="Disordered" evidence="2">
    <location>
        <begin position="432"/>
        <end position="454"/>
    </location>
</feature>
<sequence>MSSSFSATPAELTLVSQLFAKADPQKLGVLTGDVAVRIFGGAKLAPITLGEIWNIADEDNHGWLSKKNVAVAVRLIGWAQKGEKLSKSLLNKPGPLAVIEGINTVAQNNTGVSSPRSPPPQNFPVLAIQDRSKFQTMFIKAGAVNGILSGDKARDLFLKSKLPHEQLMKIWNLADTQDRGALDVADFTIGMYFIQGVMSGAISFVPNTLPPGLYQQAGGISNAPSVHSHNTGASGSFSPVRSGFVSAQLTGQSPMLQAHNTGTPFTAPALPARPGAFSHTNGHPHDWDVTQEEKSSADRFFDTLDTQKRGYIEGDIAVPFMLKSQLPGEVLAQVWDLADIHNDGRLTREGFAIAMHLIQRKLVGQEIPASLPPSLIPPSLRPSATAQSPFSSAPLHTQPEADLFSFDAFDDPPPAVQVHSTGSGMLQQQLTGSTTKNLTKPPIPQKAPVLSDPFAVPFSDSNHDFLGDDGAASPHLHDQSAEIGNVQNQLRSTEKSLSSAKQERQTLEKDLADQAAQLSTLQTQLSSAKAAYETETSLLNTLKERRTAQLADIQKTKEDLIRAESDLSAVRVEKSEIEGAFLRDKEEARDLHKRMVDAGQQADTMKLDMEKLRKEAKQQKGLLAIARKQLSTKEAERSKIQKEHEDALAEVTSLTEAQNAVDETLASLESPVSKAALSPSSDSIMFAAAQPLPVTPDLSQPTRNNSNNPFERLAMSPGVSTPRSQSPFLGLQNSIISSPPLSMNGATPFDHTSDPAHEEAIAEKTSLAISTDGADPDLSHLQPSPPAAPEGIFSPNTDHFMTPPSSASPRDSVEVNGVDSSISKFPAIEALSTPQLPSRDDANPSTDFGSGLKELEIEESDSSDDDSDDNQPLATLPAAKGLVAPITNGKAKEPPKEDIMASTTLPPLQVAPADVSFDDIFGSSAETQEAKKSEAPDFGNPPHFDFAQPTTELVKKSDEALKVAGVNEFDQTLTKSAVSDKAGATDFSFDDAFDENFDFASAKIDIPTSSASAIPATAAPERKEPSQTSAFEDIFGSSSTTSAATAPTQISSPVSTTSNGHTVDSSFDAVFAGFGNDSSAITEEKASPFAVPPQPIPATPPVQSSIQATSPSRDSNEGSIPGAFPIKASPVSSPTRSEAKSSLSKRGKSPPPRMASPKPRASSSSSKEAPDKPKDPPTRVSKLSQLRLPFGKKKKQQEPMPPPPSQLLTPPMEESGRVRTPGGEDDVEPVKQLTAMGFSRGQAVEALEKYDYDVQRALNSLLGAR</sequence>
<protein>
    <submittedName>
        <fullName evidence="5">Uncharacterized protein</fullName>
    </submittedName>
</protein>
<dbReference type="Gene3D" id="1.10.8.10">
    <property type="entry name" value="DNA helicase RuvA subunit, C-terminal domain"/>
    <property type="match status" value="1"/>
</dbReference>
<feature type="compositionally biased region" description="Low complexity" evidence="2">
    <location>
        <begin position="1155"/>
        <end position="1167"/>
    </location>
</feature>
<evidence type="ECO:0000313" key="6">
    <source>
        <dbReference type="Proteomes" id="UP000807306"/>
    </source>
</evidence>
<dbReference type="GO" id="GO:0006897">
    <property type="term" value="P:endocytosis"/>
    <property type="evidence" value="ECO:0007669"/>
    <property type="project" value="TreeGrafter"/>
</dbReference>
<feature type="compositionally biased region" description="Polar residues" evidence="2">
    <location>
        <begin position="794"/>
        <end position="809"/>
    </location>
</feature>
<evidence type="ECO:0000259" key="3">
    <source>
        <dbReference type="PROSITE" id="PS50030"/>
    </source>
</evidence>
<feature type="domain" description="UBA" evidence="3">
    <location>
        <begin position="1224"/>
        <end position="1264"/>
    </location>
</feature>
<dbReference type="SUPFAM" id="SSF47473">
    <property type="entry name" value="EF-hand"/>
    <property type="match status" value="3"/>
</dbReference>
<keyword evidence="6" id="KW-1185">Reference proteome</keyword>
<feature type="domain" description="EH" evidence="4">
    <location>
        <begin position="11"/>
        <end position="96"/>
    </location>
</feature>
<dbReference type="Pfam" id="PF12763">
    <property type="entry name" value="EH"/>
    <property type="match status" value="3"/>
</dbReference>
<dbReference type="Pfam" id="PF00627">
    <property type="entry name" value="UBA"/>
    <property type="match status" value="1"/>
</dbReference>
<organism evidence="5 6">
    <name type="scientific">Crepidotus variabilis</name>
    <dbReference type="NCBI Taxonomy" id="179855"/>
    <lineage>
        <taxon>Eukaryota</taxon>
        <taxon>Fungi</taxon>
        <taxon>Dikarya</taxon>
        <taxon>Basidiomycota</taxon>
        <taxon>Agaricomycotina</taxon>
        <taxon>Agaricomycetes</taxon>
        <taxon>Agaricomycetidae</taxon>
        <taxon>Agaricales</taxon>
        <taxon>Agaricineae</taxon>
        <taxon>Crepidotaceae</taxon>
        <taxon>Crepidotus</taxon>
    </lineage>
</organism>